<keyword evidence="2" id="KW-1185">Reference proteome</keyword>
<dbReference type="Ensembl" id="ENSBGRT00000005881.1">
    <property type="protein sequence ID" value="ENSBGRP00000005134.1"/>
    <property type="gene ID" value="ENSBGRG00000003159.1"/>
</dbReference>
<dbReference type="GeneTree" id="ENSGT01050000245143"/>
<sequence>MMFAEDKTYQYICYHHSNFCNVHVLDILPHLSCLTTSDQDQFRCSAHQSSTIQIAHQLSAFWHGATQSAY</sequence>
<dbReference type="Gene3D" id="1.10.533.10">
    <property type="entry name" value="Death Domain, Fas"/>
    <property type="match status" value="1"/>
</dbReference>
<reference evidence="1" key="3">
    <citation type="submission" date="2025-09" db="UniProtKB">
        <authorList>
            <consortium name="Ensembl"/>
        </authorList>
    </citation>
    <scope>IDENTIFICATION</scope>
</reference>
<name>A0A8B9WBA0_BOSMU</name>
<evidence type="ECO:0000313" key="2">
    <source>
        <dbReference type="Proteomes" id="UP000694520"/>
    </source>
</evidence>
<protein>
    <submittedName>
        <fullName evidence="1">Uncharacterized protein</fullName>
    </submittedName>
</protein>
<organism evidence="1 2">
    <name type="scientific">Bos mutus grunniens</name>
    <name type="common">Wild yak</name>
    <name type="synonym">Bos grunniens</name>
    <dbReference type="NCBI Taxonomy" id="30521"/>
    <lineage>
        <taxon>Eukaryota</taxon>
        <taxon>Metazoa</taxon>
        <taxon>Chordata</taxon>
        <taxon>Craniata</taxon>
        <taxon>Vertebrata</taxon>
        <taxon>Euteleostomi</taxon>
        <taxon>Mammalia</taxon>
        <taxon>Eutheria</taxon>
        <taxon>Laurasiatheria</taxon>
        <taxon>Artiodactyla</taxon>
        <taxon>Ruminantia</taxon>
        <taxon>Pecora</taxon>
        <taxon>Bovidae</taxon>
        <taxon>Bovinae</taxon>
        <taxon>Bos</taxon>
    </lineage>
</organism>
<dbReference type="InterPro" id="IPR011029">
    <property type="entry name" value="DEATH-like_dom_sf"/>
</dbReference>
<reference evidence="1" key="1">
    <citation type="submission" date="2019-05" db="EMBL/GenBank/DDBJ databases">
        <authorList>
            <person name="Zhang S."/>
            <person name="Liu J."/>
        </authorList>
    </citation>
    <scope>NUCLEOTIDE SEQUENCE [LARGE SCALE GENOMIC DNA]</scope>
</reference>
<accession>A0A8B9WBA0</accession>
<proteinExistence type="predicted"/>
<dbReference type="AlphaFoldDB" id="A0A8B9WBA0"/>
<evidence type="ECO:0000313" key="1">
    <source>
        <dbReference type="Ensembl" id="ENSBGRP00000005134.1"/>
    </source>
</evidence>
<reference evidence="1" key="2">
    <citation type="submission" date="2025-08" db="UniProtKB">
        <authorList>
            <consortium name="Ensembl"/>
        </authorList>
    </citation>
    <scope>IDENTIFICATION</scope>
</reference>
<dbReference type="Proteomes" id="UP000694520">
    <property type="component" value="Chromosome 3"/>
</dbReference>